<evidence type="ECO:0000313" key="1">
    <source>
        <dbReference type="EMBL" id="KAG1530526.1"/>
    </source>
</evidence>
<gene>
    <name evidence="1" type="ORF">G6F50_017257</name>
</gene>
<sequence length="105" mass="12017">MPSLSISSSRNSGLRTPPFDMFWTILPGMEPMYVRRWPRISASSRTPPKAMRTNLRFVALAMDWPREVLPTPGGPTRHRIGAFTLSTRCCTARYSRMRSLTFSRP</sequence>
<accession>A0A9P6XQJ2</accession>
<dbReference type="EMBL" id="JAANIU010012312">
    <property type="protein sequence ID" value="KAG1530526.1"/>
    <property type="molecule type" value="Genomic_DNA"/>
</dbReference>
<name>A0A9P6XQJ2_9FUNG</name>
<keyword evidence="2" id="KW-1185">Reference proteome</keyword>
<dbReference type="AlphaFoldDB" id="A0A9P6XQJ2"/>
<dbReference type="Proteomes" id="UP000740926">
    <property type="component" value="Unassembled WGS sequence"/>
</dbReference>
<protein>
    <submittedName>
        <fullName evidence="1">Uncharacterized protein</fullName>
    </submittedName>
</protein>
<reference evidence="1 2" key="1">
    <citation type="journal article" date="2020" name="Microb. Genom.">
        <title>Genetic diversity of clinical and environmental Mucorales isolates obtained from an investigation of mucormycosis cases among solid organ transplant recipients.</title>
        <authorList>
            <person name="Nguyen M.H."/>
            <person name="Kaul D."/>
            <person name="Muto C."/>
            <person name="Cheng S.J."/>
            <person name="Richter R.A."/>
            <person name="Bruno V.M."/>
            <person name="Liu G."/>
            <person name="Beyhan S."/>
            <person name="Sundermann A.J."/>
            <person name="Mounaud S."/>
            <person name="Pasculle A.W."/>
            <person name="Nierman W.C."/>
            <person name="Driscoll E."/>
            <person name="Cumbie R."/>
            <person name="Clancy C.J."/>
            <person name="Dupont C.L."/>
        </authorList>
    </citation>
    <scope>NUCLEOTIDE SEQUENCE [LARGE SCALE GENOMIC DNA]</scope>
    <source>
        <strain evidence="1 2">GL24</strain>
    </source>
</reference>
<organism evidence="1 2">
    <name type="scientific">Rhizopus delemar</name>
    <dbReference type="NCBI Taxonomy" id="936053"/>
    <lineage>
        <taxon>Eukaryota</taxon>
        <taxon>Fungi</taxon>
        <taxon>Fungi incertae sedis</taxon>
        <taxon>Mucoromycota</taxon>
        <taxon>Mucoromycotina</taxon>
        <taxon>Mucoromycetes</taxon>
        <taxon>Mucorales</taxon>
        <taxon>Mucorineae</taxon>
        <taxon>Rhizopodaceae</taxon>
        <taxon>Rhizopus</taxon>
    </lineage>
</organism>
<proteinExistence type="predicted"/>
<comment type="caution">
    <text evidence="1">The sequence shown here is derived from an EMBL/GenBank/DDBJ whole genome shotgun (WGS) entry which is preliminary data.</text>
</comment>
<evidence type="ECO:0000313" key="2">
    <source>
        <dbReference type="Proteomes" id="UP000740926"/>
    </source>
</evidence>